<dbReference type="GO" id="GO:0051082">
    <property type="term" value="F:unfolded protein binding"/>
    <property type="evidence" value="ECO:0007669"/>
    <property type="project" value="UniProtKB-UniRule"/>
</dbReference>
<dbReference type="CDD" id="cd06257">
    <property type="entry name" value="DnaJ"/>
    <property type="match status" value="1"/>
</dbReference>
<evidence type="ECO:0000256" key="1">
    <source>
        <dbReference type="ARBA" id="ARBA00004496"/>
    </source>
</evidence>
<keyword evidence="19" id="KW-1185">Reference proteome</keyword>
<dbReference type="GO" id="GO:0031072">
    <property type="term" value="F:heat shock protein binding"/>
    <property type="evidence" value="ECO:0007669"/>
    <property type="project" value="InterPro"/>
</dbReference>
<feature type="binding site" evidence="14">
    <location>
        <position position="187"/>
    </location>
    <ligand>
        <name>Zn(2+)</name>
        <dbReference type="ChEBI" id="CHEBI:29105"/>
        <label>2</label>
    </ligand>
</feature>
<feature type="binding site" evidence="14">
    <location>
        <position position="201"/>
    </location>
    <ligand>
        <name>Zn(2+)</name>
        <dbReference type="ChEBI" id="CHEBI:29105"/>
        <label>1</label>
    </ligand>
</feature>
<dbReference type="PROSITE" id="PS51188">
    <property type="entry name" value="ZF_CR"/>
    <property type="match status" value="1"/>
</dbReference>
<dbReference type="PROSITE" id="PS50076">
    <property type="entry name" value="DNAJ_2"/>
    <property type="match status" value="1"/>
</dbReference>
<dbReference type="Proteomes" id="UP000593892">
    <property type="component" value="Chromosome"/>
</dbReference>
<dbReference type="SUPFAM" id="SSF46565">
    <property type="entry name" value="Chaperone J-domain"/>
    <property type="match status" value="1"/>
</dbReference>
<dbReference type="KEGG" id="pfer:IRI77_31450"/>
<dbReference type="Pfam" id="PF01556">
    <property type="entry name" value="DnaJ_C"/>
    <property type="match status" value="1"/>
</dbReference>
<feature type="binding site" evidence="14">
    <location>
        <position position="168"/>
    </location>
    <ligand>
        <name>Zn(2+)</name>
        <dbReference type="ChEBI" id="CHEBI:29105"/>
        <label>2</label>
    </ligand>
</feature>
<dbReference type="PANTHER" id="PTHR43096:SF48">
    <property type="entry name" value="CHAPERONE PROTEIN DNAJ"/>
    <property type="match status" value="1"/>
</dbReference>
<keyword evidence="5 14" id="KW-0479">Metal-binding</keyword>
<dbReference type="HAMAP" id="MF_01152">
    <property type="entry name" value="DnaJ"/>
    <property type="match status" value="1"/>
</dbReference>
<organism evidence="18 19">
    <name type="scientific">Paludibaculum fermentans</name>
    <dbReference type="NCBI Taxonomy" id="1473598"/>
    <lineage>
        <taxon>Bacteria</taxon>
        <taxon>Pseudomonadati</taxon>
        <taxon>Acidobacteriota</taxon>
        <taxon>Terriglobia</taxon>
        <taxon>Bryobacterales</taxon>
        <taxon>Bryobacteraceae</taxon>
        <taxon>Paludibaculum</taxon>
    </lineage>
</organism>
<dbReference type="InterPro" id="IPR008971">
    <property type="entry name" value="HSP40/DnaJ_pept-bd"/>
</dbReference>
<dbReference type="PROSITE" id="PS00636">
    <property type="entry name" value="DNAJ_1"/>
    <property type="match status" value="1"/>
</dbReference>
<evidence type="ECO:0000256" key="6">
    <source>
        <dbReference type="ARBA" id="ARBA00022737"/>
    </source>
</evidence>
<dbReference type="Gene3D" id="2.10.230.10">
    <property type="entry name" value="Heat shock protein DnaJ, cysteine-rich domain"/>
    <property type="match status" value="1"/>
</dbReference>
<feature type="domain" description="CR-type" evidence="17">
    <location>
        <begin position="135"/>
        <end position="213"/>
    </location>
</feature>
<evidence type="ECO:0000256" key="2">
    <source>
        <dbReference type="ARBA" id="ARBA00011738"/>
    </source>
</evidence>
<dbReference type="Gene3D" id="2.60.260.20">
    <property type="entry name" value="Urease metallochaperone UreE, N-terminal domain"/>
    <property type="match status" value="2"/>
</dbReference>
<evidence type="ECO:0000256" key="8">
    <source>
        <dbReference type="ARBA" id="ARBA00022833"/>
    </source>
</evidence>
<dbReference type="GO" id="GO:0008270">
    <property type="term" value="F:zinc ion binding"/>
    <property type="evidence" value="ECO:0007669"/>
    <property type="project" value="UniProtKB-UniRule"/>
</dbReference>
<evidence type="ECO:0000256" key="7">
    <source>
        <dbReference type="ARBA" id="ARBA00022771"/>
    </source>
</evidence>
<dbReference type="InterPro" id="IPR012724">
    <property type="entry name" value="DnaJ"/>
</dbReference>
<dbReference type="GO" id="GO:0006260">
    <property type="term" value="P:DNA replication"/>
    <property type="evidence" value="ECO:0007669"/>
    <property type="project" value="UniProtKB-KW"/>
</dbReference>
<dbReference type="InterPro" id="IPR001305">
    <property type="entry name" value="HSP_DnaJ_Cys-rich_dom"/>
</dbReference>
<evidence type="ECO:0000256" key="3">
    <source>
        <dbReference type="ARBA" id="ARBA00022490"/>
    </source>
</evidence>
<feature type="binding site" evidence="14">
    <location>
        <position position="165"/>
    </location>
    <ligand>
        <name>Zn(2+)</name>
        <dbReference type="ChEBI" id="CHEBI:29105"/>
        <label>2</label>
    </ligand>
</feature>
<comment type="cofactor">
    <cofactor evidence="14">
        <name>Zn(2+)</name>
        <dbReference type="ChEBI" id="CHEBI:29105"/>
    </cofactor>
    <text evidence="14">Binds 2 Zn(2+) ions per monomer.</text>
</comment>
<dbReference type="FunFam" id="2.60.260.20:FF:000004">
    <property type="entry name" value="Molecular chaperone DnaJ"/>
    <property type="match status" value="1"/>
</dbReference>
<keyword evidence="7 14" id="KW-0863">Zinc-finger</keyword>
<protein>
    <recommendedName>
        <fullName evidence="13 14">Chaperone protein DnaJ</fullName>
    </recommendedName>
</protein>
<dbReference type="SUPFAM" id="SSF57938">
    <property type="entry name" value="DnaJ/Hsp40 cysteine-rich domain"/>
    <property type="match status" value="1"/>
</dbReference>
<keyword evidence="8 14" id="KW-0862">Zinc</keyword>
<comment type="caution">
    <text evidence="14">Lacks conserved residue(s) required for the propagation of feature annotation.</text>
</comment>
<dbReference type="FunFam" id="2.10.230.10:FF:000002">
    <property type="entry name" value="Molecular chaperone DnaJ"/>
    <property type="match status" value="1"/>
</dbReference>
<dbReference type="SUPFAM" id="SSF49493">
    <property type="entry name" value="HSP40/DnaJ peptide-binding domain"/>
    <property type="match status" value="2"/>
</dbReference>
<dbReference type="GO" id="GO:0009408">
    <property type="term" value="P:response to heat"/>
    <property type="evidence" value="ECO:0007669"/>
    <property type="project" value="InterPro"/>
</dbReference>
<comment type="subunit">
    <text evidence="2 14">Homodimer.</text>
</comment>
<dbReference type="Gene3D" id="1.10.287.110">
    <property type="entry name" value="DnaJ domain"/>
    <property type="match status" value="1"/>
</dbReference>
<evidence type="ECO:0000313" key="18">
    <source>
        <dbReference type="EMBL" id="QOY87239.1"/>
    </source>
</evidence>
<comment type="similarity">
    <text evidence="12 14">Belongs to the DnaJ family.</text>
</comment>
<keyword evidence="9 14" id="KW-0346">Stress response</keyword>
<gene>
    <name evidence="14 18" type="primary">dnaJ</name>
    <name evidence="18" type="ORF">IRI77_31450</name>
</gene>
<reference evidence="18 19" key="1">
    <citation type="submission" date="2020-10" db="EMBL/GenBank/DDBJ databases">
        <title>Complete genome sequence of Paludibaculum fermentans P105T, a facultatively anaerobic acidobacterium capable of dissimilatory Fe(III) reduction.</title>
        <authorList>
            <person name="Dedysh S.N."/>
            <person name="Beletsky A.V."/>
            <person name="Kulichevskaya I.S."/>
            <person name="Mardanov A.V."/>
            <person name="Ravin N.V."/>
        </authorList>
    </citation>
    <scope>NUCLEOTIDE SEQUENCE [LARGE SCALE GENOMIC DNA]</scope>
    <source>
        <strain evidence="18 19">P105</strain>
    </source>
</reference>
<dbReference type="CDD" id="cd10747">
    <property type="entry name" value="DnaJ_C"/>
    <property type="match status" value="1"/>
</dbReference>
<comment type="domain">
    <text evidence="14">The J domain is necessary and sufficient to stimulate DnaK ATPase activity. Zinc center 1 plays an important role in the autonomous, DnaK-independent chaperone activity of DnaJ. Zinc center 2 is essential for interaction with DnaK and for DnaJ activity.</text>
</comment>
<keyword evidence="4 14" id="KW-0235">DNA replication</keyword>
<dbReference type="InterPro" id="IPR002939">
    <property type="entry name" value="DnaJ_C"/>
</dbReference>
<accession>A0A7S7NQ44</accession>
<keyword evidence="3 14" id="KW-0963">Cytoplasm</keyword>
<dbReference type="AlphaFoldDB" id="A0A7S7NQ44"/>
<evidence type="ECO:0000256" key="13">
    <source>
        <dbReference type="ARBA" id="ARBA00067609"/>
    </source>
</evidence>
<dbReference type="PANTHER" id="PTHR43096">
    <property type="entry name" value="DNAJ HOMOLOG 1, MITOCHONDRIAL-RELATED"/>
    <property type="match status" value="1"/>
</dbReference>
<dbReference type="FunFam" id="1.10.287.110:FF:000034">
    <property type="entry name" value="Chaperone protein DnaJ"/>
    <property type="match status" value="1"/>
</dbReference>
<dbReference type="InterPro" id="IPR018253">
    <property type="entry name" value="DnaJ_domain_CS"/>
</dbReference>
<evidence type="ECO:0000259" key="17">
    <source>
        <dbReference type="PROSITE" id="PS51188"/>
    </source>
</evidence>
<evidence type="ECO:0000256" key="9">
    <source>
        <dbReference type="ARBA" id="ARBA00023016"/>
    </source>
</evidence>
<evidence type="ECO:0000256" key="10">
    <source>
        <dbReference type="ARBA" id="ARBA00023186"/>
    </source>
</evidence>
<dbReference type="NCBIfam" id="TIGR02349">
    <property type="entry name" value="DnaJ_bact"/>
    <property type="match status" value="1"/>
</dbReference>
<evidence type="ECO:0000256" key="12">
    <source>
        <dbReference type="ARBA" id="ARBA00061004"/>
    </source>
</evidence>
<dbReference type="SMART" id="SM00271">
    <property type="entry name" value="DnaJ"/>
    <property type="match status" value="1"/>
</dbReference>
<comment type="subcellular location">
    <subcellularLocation>
        <location evidence="1 14">Cytoplasm</location>
    </subcellularLocation>
</comment>
<evidence type="ECO:0000256" key="5">
    <source>
        <dbReference type="ARBA" id="ARBA00022723"/>
    </source>
</evidence>
<dbReference type="PRINTS" id="PR00625">
    <property type="entry name" value="JDOMAIN"/>
</dbReference>
<evidence type="ECO:0000256" key="11">
    <source>
        <dbReference type="ARBA" id="ARBA00053423"/>
    </source>
</evidence>
<dbReference type="NCBIfam" id="NF008035">
    <property type="entry name" value="PRK10767.1"/>
    <property type="match status" value="1"/>
</dbReference>
<dbReference type="Pfam" id="PF00684">
    <property type="entry name" value="DnaJ_CXXCXGXG"/>
    <property type="match status" value="1"/>
</dbReference>
<evidence type="ECO:0000256" key="14">
    <source>
        <dbReference type="HAMAP-Rule" id="MF_01152"/>
    </source>
</evidence>
<dbReference type="RefSeq" id="WP_194448908.1">
    <property type="nucleotide sequence ID" value="NZ_CP063849.1"/>
</dbReference>
<sequence length="372" mass="41118">MSKRDYYEVLGIERSAGDQELKSAYRKLALKYHPDRNPGNGEAEEKFKEAAEAYSVLSDPEKKRTYDTYGHQGVSGAGQQGFNPDAFSDFADIFGDFFGFGDLFGGGGGRRRSRAQRGDDVRYDLEISFEDSIRGLEAEIQVPRLEACQSCKGTGAESEDGWTSCSVCRGRGEVFYQQGFLSIRKTCGQCGGSGKILRRPCRQCKGEAYIQTSKKLKVKIPAGVDTGMKMRVTGEGQPGANGGPSGDLYVFLSVKAHPVFERKEYDLHCIVPVNFAQAALGTEIHVLTFEGLESMKVPEGVQSGETLRLRGKGVPFVNGGGRGDLIVHVEVRTPRKLTREQRKLMEQLRETLPAENEPEEKSILDKLKDYLM</sequence>
<dbReference type="GO" id="GO:0042026">
    <property type="term" value="P:protein refolding"/>
    <property type="evidence" value="ECO:0007669"/>
    <property type="project" value="TreeGrafter"/>
</dbReference>
<feature type="binding site" evidence="14">
    <location>
        <position position="190"/>
    </location>
    <ligand>
        <name>Zn(2+)</name>
        <dbReference type="ChEBI" id="CHEBI:29105"/>
        <label>2</label>
    </ligand>
</feature>
<evidence type="ECO:0000256" key="15">
    <source>
        <dbReference type="PROSITE-ProRule" id="PRU00546"/>
    </source>
</evidence>
<feature type="domain" description="J" evidence="16">
    <location>
        <begin position="5"/>
        <end position="70"/>
    </location>
</feature>
<keyword evidence="6 14" id="KW-0677">Repeat</keyword>
<dbReference type="CDD" id="cd10719">
    <property type="entry name" value="DnaJ_zf"/>
    <property type="match status" value="1"/>
</dbReference>
<dbReference type="Pfam" id="PF00226">
    <property type="entry name" value="DnaJ"/>
    <property type="match status" value="1"/>
</dbReference>
<dbReference type="InterPro" id="IPR036410">
    <property type="entry name" value="HSP_DnaJ_Cys-rich_dom_sf"/>
</dbReference>
<dbReference type="GO" id="GO:0005524">
    <property type="term" value="F:ATP binding"/>
    <property type="evidence" value="ECO:0007669"/>
    <property type="project" value="InterPro"/>
</dbReference>
<dbReference type="EMBL" id="CP063849">
    <property type="protein sequence ID" value="QOY87239.1"/>
    <property type="molecule type" value="Genomic_DNA"/>
</dbReference>
<feature type="binding site" evidence="14">
    <location>
        <position position="148"/>
    </location>
    <ligand>
        <name>Zn(2+)</name>
        <dbReference type="ChEBI" id="CHEBI:29105"/>
        <label>1</label>
    </ligand>
</feature>
<feature type="zinc finger region" description="CR-type" evidence="15">
    <location>
        <begin position="135"/>
        <end position="213"/>
    </location>
</feature>
<evidence type="ECO:0000259" key="16">
    <source>
        <dbReference type="PROSITE" id="PS50076"/>
    </source>
</evidence>
<evidence type="ECO:0000313" key="19">
    <source>
        <dbReference type="Proteomes" id="UP000593892"/>
    </source>
</evidence>
<comment type="function">
    <text evidence="11 14">Participates actively in the response to hyperosmotic and heat shock by preventing the aggregation of stress-denatured proteins and by disaggregating proteins, also in an autonomous, DnaK-independent fashion. Unfolded proteins bind initially to DnaJ; upon interaction with the DnaJ-bound protein, DnaK hydrolyzes its bound ATP, resulting in the formation of a stable complex. GrpE releases ADP from DnaK; ATP binding to DnaK triggers the release of the substrate protein, thus completing the reaction cycle. Several rounds of ATP-dependent interactions between DnaJ, DnaK and GrpE are required for fully efficient folding. Also involved, together with DnaK and GrpE, in the DNA replication of plasmids through activation of initiation proteins.</text>
</comment>
<evidence type="ECO:0000256" key="4">
    <source>
        <dbReference type="ARBA" id="ARBA00022705"/>
    </source>
</evidence>
<proteinExistence type="inferred from homology"/>
<dbReference type="InterPro" id="IPR036869">
    <property type="entry name" value="J_dom_sf"/>
</dbReference>
<dbReference type="InterPro" id="IPR001623">
    <property type="entry name" value="DnaJ_domain"/>
</dbReference>
<dbReference type="GO" id="GO:0005737">
    <property type="term" value="C:cytoplasm"/>
    <property type="evidence" value="ECO:0007669"/>
    <property type="project" value="UniProtKB-SubCell"/>
</dbReference>
<name>A0A7S7NQ44_PALFE</name>
<keyword evidence="10 14" id="KW-0143">Chaperone</keyword>
<feature type="binding site" evidence="14">
    <location>
        <position position="204"/>
    </location>
    <ligand>
        <name>Zn(2+)</name>
        <dbReference type="ChEBI" id="CHEBI:29105"/>
        <label>1</label>
    </ligand>
</feature>
<feature type="binding site" evidence="14">
    <location>
        <position position="151"/>
    </location>
    <ligand>
        <name>Zn(2+)</name>
        <dbReference type="ChEBI" id="CHEBI:29105"/>
        <label>1</label>
    </ligand>
</feature>